<dbReference type="OMA" id="NECICND"/>
<evidence type="ECO:0000256" key="2">
    <source>
        <dbReference type="ARBA" id="ARBA00023136"/>
    </source>
</evidence>
<dbReference type="Proteomes" id="UP000039324">
    <property type="component" value="Unassembled WGS sequence"/>
</dbReference>
<gene>
    <name evidence="5" type="ORF">PBRA_003968</name>
</gene>
<feature type="region of interest" description="Disordered" evidence="3">
    <location>
        <begin position="175"/>
        <end position="240"/>
    </location>
</feature>
<evidence type="ECO:0000313" key="5">
    <source>
        <dbReference type="EMBL" id="CEO95202.1"/>
    </source>
</evidence>
<protein>
    <recommendedName>
        <fullName evidence="4">Vta1/callose synthase N-terminal domain-containing protein</fullName>
    </recommendedName>
</protein>
<dbReference type="Gene3D" id="1.25.40.270">
    <property type="entry name" value="Vacuolar protein sorting-associated protein vta1"/>
    <property type="match status" value="1"/>
</dbReference>
<feature type="compositionally biased region" description="Low complexity" evidence="3">
    <location>
        <begin position="178"/>
        <end position="191"/>
    </location>
</feature>
<dbReference type="PANTHER" id="PTHR46009">
    <property type="entry name" value="VACUOLAR PROTEIN SORTING-ASSOCIATED PROTEIN VTA1 HOMOLOG"/>
    <property type="match status" value="1"/>
</dbReference>
<accession>A0A0G4IJE3</accession>
<evidence type="ECO:0000256" key="1">
    <source>
        <dbReference type="ARBA" id="ARBA00004308"/>
    </source>
</evidence>
<evidence type="ECO:0000313" key="6">
    <source>
        <dbReference type="Proteomes" id="UP000039324"/>
    </source>
</evidence>
<dbReference type="AlphaFoldDB" id="A0A0G4IJE3"/>
<dbReference type="Pfam" id="PF04652">
    <property type="entry name" value="Vta1"/>
    <property type="match status" value="1"/>
</dbReference>
<dbReference type="InterPro" id="IPR044538">
    <property type="entry name" value="Vta1-like"/>
</dbReference>
<evidence type="ECO:0000256" key="3">
    <source>
        <dbReference type="SAM" id="MobiDB-lite"/>
    </source>
</evidence>
<dbReference type="OrthoDB" id="391137at2759"/>
<dbReference type="InterPro" id="IPR039431">
    <property type="entry name" value="Vta1/CALS_N"/>
</dbReference>
<keyword evidence="6" id="KW-1185">Reference proteome</keyword>
<comment type="subcellular location">
    <subcellularLocation>
        <location evidence="1">Endomembrane system</location>
    </subcellularLocation>
</comment>
<evidence type="ECO:0000259" key="4">
    <source>
        <dbReference type="Pfam" id="PF04652"/>
    </source>
</evidence>
<feature type="domain" description="Vta1/callose synthase N-terminal" evidence="4">
    <location>
        <begin position="12"/>
        <end position="153"/>
    </location>
</feature>
<keyword evidence="2" id="KW-0472">Membrane</keyword>
<dbReference type="PANTHER" id="PTHR46009:SF1">
    <property type="entry name" value="VACUOLAR PROTEIN SORTING-ASSOCIATED PROTEIN VTA1 HOMOLOG"/>
    <property type="match status" value="1"/>
</dbReference>
<name>A0A0G4IJE3_PLABS</name>
<feature type="compositionally biased region" description="Polar residues" evidence="3">
    <location>
        <begin position="226"/>
        <end position="240"/>
    </location>
</feature>
<sequence length="292" mass="31901">MATAVPESLKSVKRFLVQAVQLDKSKQPVVAYYARMFALTMALKLPKDQRDAAATAYINAMFDALEKTKATLTLDAERDKQTIEAFAAQVFDYADKADRAGNANKNTVFGFQASSVIFEVSTLQYFGPLDPEVEDRIRYAKWKAADIAKALKNGVKPTPGPYNAEPEDVSDAKVVEMSPPARSAPPAASRSFDFDDDDQPSKPAHVQPALSGQPEPVAAHRPPPSYSQTQRQTAASSIGSQSIESQKAYFALIGEAEKKTSQALASLRFKDWSGAETLLLEVLDRVRALQKL</sequence>
<dbReference type="STRING" id="37360.A0A0G4IJE3"/>
<reference evidence="5 6" key="1">
    <citation type="submission" date="2015-02" db="EMBL/GenBank/DDBJ databases">
        <authorList>
            <person name="Chooi Y.-H."/>
        </authorList>
    </citation>
    <scope>NUCLEOTIDE SEQUENCE [LARGE SCALE GENOMIC DNA]</scope>
    <source>
        <strain evidence="5">E3</strain>
    </source>
</reference>
<dbReference type="InterPro" id="IPR023175">
    <property type="entry name" value="Vta1/CALS_N_sf"/>
</dbReference>
<organism evidence="5 6">
    <name type="scientific">Plasmodiophora brassicae</name>
    <name type="common">Clubroot disease agent</name>
    <dbReference type="NCBI Taxonomy" id="37360"/>
    <lineage>
        <taxon>Eukaryota</taxon>
        <taxon>Sar</taxon>
        <taxon>Rhizaria</taxon>
        <taxon>Endomyxa</taxon>
        <taxon>Phytomyxea</taxon>
        <taxon>Plasmodiophorida</taxon>
        <taxon>Plasmodiophoridae</taxon>
        <taxon>Plasmodiophora</taxon>
    </lineage>
</organism>
<proteinExistence type="predicted"/>
<dbReference type="GO" id="GO:0032511">
    <property type="term" value="P:late endosome to vacuole transport via multivesicular body sorting pathway"/>
    <property type="evidence" value="ECO:0007669"/>
    <property type="project" value="InterPro"/>
</dbReference>
<dbReference type="EMBL" id="CDSF01000013">
    <property type="protein sequence ID" value="CEO95202.1"/>
    <property type="molecule type" value="Genomic_DNA"/>
</dbReference>
<dbReference type="GO" id="GO:0005771">
    <property type="term" value="C:multivesicular body"/>
    <property type="evidence" value="ECO:0007669"/>
    <property type="project" value="TreeGrafter"/>
</dbReference>